<evidence type="ECO:0000256" key="1">
    <source>
        <dbReference type="SAM" id="MobiDB-lite"/>
    </source>
</evidence>
<dbReference type="Pfam" id="PF01878">
    <property type="entry name" value="EVE"/>
    <property type="match status" value="1"/>
</dbReference>
<protein>
    <recommendedName>
        <fullName evidence="2">EVE domain-containing protein</fullName>
    </recommendedName>
</protein>
<dbReference type="Proteomes" id="UP000059074">
    <property type="component" value="Unassembled WGS sequence"/>
</dbReference>
<dbReference type="InterPro" id="IPR052181">
    <property type="entry name" value="5hmC_binding"/>
</dbReference>
<comment type="caution">
    <text evidence="3">The sequence shown here is derived from an EMBL/GenBank/DDBJ whole genome shotgun (WGS) entry which is preliminary data.</text>
</comment>
<dbReference type="InterPro" id="IPR047197">
    <property type="entry name" value="THYN1-like_EVE"/>
</dbReference>
<dbReference type="OrthoDB" id="9791347at2"/>
<accession>A0A109BLH6</accession>
<dbReference type="Gene3D" id="3.10.590.10">
    <property type="entry name" value="ph1033 like domains"/>
    <property type="match status" value="1"/>
</dbReference>
<name>A0A109BLH6_HYPSL</name>
<dbReference type="STRING" id="121290.APY04_0646"/>
<dbReference type="PANTHER" id="PTHR14087:SF7">
    <property type="entry name" value="THYMOCYTE NUCLEAR PROTEIN 1"/>
    <property type="match status" value="1"/>
</dbReference>
<evidence type="ECO:0000313" key="4">
    <source>
        <dbReference type="Proteomes" id="UP000059074"/>
    </source>
</evidence>
<evidence type="ECO:0000259" key="2">
    <source>
        <dbReference type="Pfam" id="PF01878"/>
    </source>
</evidence>
<dbReference type="PANTHER" id="PTHR14087">
    <property type="entry name" value="THYMOCYTE NUCLEAR PROTEIN 1"/>
    <property type="match status" value="1"/>
</dbReference>
<proteinExistence type="predicted"/>
<gene>
    <name evidence="3" type="ORF">APY04_0646</name>
</gene>
<organism evidence="3 4">
    <name type="scientific">Hyphomicrobium sulfonivorans</name>
    <dbReference type="NCBI Taxonomy" id="121290"/>
    <lineage>
        <taxon>Bacteria</taxon>
        <taxon>Pseudomonadati</taxon>
        <taxon>Pseudomonadota</taxon>
        <taxon>Alphaproteobacteria</taxon>
        <taxon>Hyphomicrobiales</taxon>
        <taxon>Hyphomicrobiaceae</taxon>
        <taxon>Hyphomicrobium</taxon>
    </lineage>
</organism>
<keyword evidence="4" id="KW-1185">Reference proteome</keyword>
<dbReference type="InterPro" id="IPR002740">
    <property type="entry name" value="EVE_domain"/>
</dbReference>
<feature type="domain" description="EVE" evidence="2">
    <location>
        <begin position="3"/>
        <end position="135"/>
    </location>
</feature>
<evidence type="ECO:0000313" key="3">
    <source>
        <dbReference type="EMBL" id="KWT70984.1"/>
    </source>
</evidence>
<sequence>MPSYWLMKSEPDCFSWDDLKSRGKGGEAWDGVRSFQARNFMKAMQIGDLAFFYHSNIGKAVVGVMEIAALAHPDASDDTGKWECVDVRAVADMPNPVPLAAIKDNSKLDEMVLVNNSRLSVQPVSAAEWAEVCRMGGLKPAEIKASGGGGQKPAGSAKEAAKSGAEKRPARKAK</sequence>
<dbReference type="EMBL" id="LMTR01000027">
    <property type="protein sequence ID" value="KWT70984.1"/>
    <property type="molecule type" value="Genomic_DNA"/>
</dbReference>
<feature type="region of interest" description="Disordered" evidence="1">
    <location>
        <begin position="142"/>
        <end position="174"/>
    </location>
</feature>
<dbReference type="PATRIC" id="fig|121290.4.peg.1118"/>
<dbReference type="CDD" id="cd21133">
    <property type="entry name" value="EVE"/>
    <property type="match status" value="1"/>
</dbReference>
<dbReference type="InterPro" id="IPR015947">
    <property type="entry name" value="PUA-like_sf"/>
</dbReference>
<reference evidence="3 4" key="1">
    <citation type="submission" date="2015-10" db="EMBL/GenBank/DDBJ databases">
        <title>Transcriptomic analysis of a linuron degrading triple-species bacterial consortium.</title>
        <authorList>
            <person name="Albers P."/>
        </authorList>
    </citation>
    <scope>NUCLEOTIDE SEQUENCE [LARGE SCALE GENOMIC DNA]</scope>
    <source>
        <strain evidence="3 4">WDL6</strain>
    </source>
</reference>
<dbReference type="AlphaFoldDB" id="A0A109BLH6"/>
<feature type="compositionally biased region" description="Basic and acidic residues" evidence="1">
    <location>
        <begin position="159"/>
        <end position="168"/>
    </location>
</feature>
<dbReference type="SUPFAM" id="SSF88697">
    <property type="entry name" value="PUA domain-like"/>
    <property type="match status" value="1"/>
</dbReference>